<protein>
    <submittedName>
        <fullName evidence="2">GDSL lipase/acylhydrolase family protein</fullName>
    </submittedName>
</protein>
<dbReference type="SUPFAM" id="SSF52266">
    <property type="entry name" value="SGNH hydrolase"/>
    <property type="match status" value="1"/>
</dbReference>
<evidence type="ECO:0000313" key="2">
    <source>
        <dbReference type="EMBL" id="GAQ44979.1"/>
    </source>
</evidence>
<dbReference type="GO" id="GO:0016787">
    <property type="term" value="F:hydrolase activity"/>
    <property type="evidence" value="ECO:0007669"/>
    <property type="project" value="UniProtKB-KW"/>
</dbReference>
<proteinExistence type="predicted"/>
<dbReference type="VEuPathDB" id="FungiDB:ASPNIDRAFT2_1183026"/>
<reference evidence="3" key="1">
    <citation type="journal article" date="2016" name="Genome Announc.">
        <title>Draft genome sequence of Aspergillus niger strain An76.</title>
        <authorList>
            <person name="Gong W."/>
            <person name="Cheng Z."/>
            <person name="Zhang H."/>
            <person name="Liu L."/>
            <person name="Gao P."/>
            <person name="Wang L."/>
        </authorList>
    </citation>
    <scope>NUCLEOTIDE SEQUENCE [LARGE SCALE GENOMIC DNA]</scope>
    <source>
        <strain evidence="3">An76</strain>
    </source>
</reference>
<dbReference type="InterPro" id="IPR013830">
    <property type="entry name" value="SGNH_hydro"/>
</dbReference>
<dbReference type="VEuPathDB" id="FungiDB:ATCC64974_37590"/>
<name>A0A100IPJ9_ASPNG</name>
<dbReference type="VEuPathDB" id="FungiDB:An12g04640"/>
<dbReference type="InterPro" id="IPR045136">
    <property type="entry name" value="Iah1-like"/>
</dbReference>
<dbReference type="InterPro" id="IPR036514">
    <property type="entry name" value="SGNH_hydro_sf"/>
</dbReference>
<accession>A0A100IPJ9</accession>
<feature type="domain" description="SGNH hydrolase-type esterase" evidence="1">
    <location>
        <begin position="22"/>
        <end position="209"/>
    </location>
</feature>
<dbReference type="CDD" id="cd01838">
    <property type="entry name" value="Isoamyl_acetate_hydrolase_like"/>
    <property type="match status" value="1"/>
</dbReference>
<dbReference type="PANTHER" id="PTHR14209">
    <property type="entry name" value="ISOAMYL ACETATE-HYDROLYZING ESTERASE 1"/>
    <property type="match status" value="1"/>
</dbReference>
<dbReference type="EMBL" id="BCMY01000014">
    <property type="protein sequence ID" value="GAQ44979.1"/>
    <property type="molecule type" value="Genomic_DNA"/>
</dbReference>
<comment type="caution">
    <text evidence="2">The sequence shown here is derived from an EMBL/GenBank/DDBJ whole genome shotgun (WGS) entry which is preliminary data.</text>
</comment>
<dbReference type="OrthoDB" id="671439at2759"/>
<sequence length="242" mass="26908">MSNTVAAAEEEGVYTPYDQFFLFGDSITEYSNAQDMGFGLSPALQNAYARRLDVVNRGLAGYNTLHALKAFPKCFPTPERANVRLMTIWLGANDASLPGFEQHVPIETYKQNLRNIIQHPLTKAQNPRIMIITPPPINEYQLAGTYGQAAREVAAEFGLPVADVWSAFMSSVGWKEGQPLVGSRDLPENAKFASLFTDGLHLAANGYRIVFEEVMKTIQESWPDQVPENLPYVFPPWALAPK</sequence>
<dbReference type="OMA" id="VIWPKVI"/>
<dbReference type="Proteomes" id="UP000068243">
    <property type="component" value="Unassembled WGS sequence"/>
</dbReference>
<dbReference type="VEuPathDB" id="FungiDB:M747DRAFT_298283"/>
<dbReference type="Gene3D" id="3.40.50.1110">
    <property type="entry name" value="SGNH hydrolase"/>
    <property type="match status" value="1"/>
</dbReference>
<dbReference type="PANTHER" id="PTHR14209:SF19">
    <property type="entry name" value="ISOAMYL ACETATE-HYDROLYZING ESTERASE 1 HOMOLOG"/>
    <property type="match status" value="1"/>
</dbReference>
<dbReference type="AlphaFoldDB" id="A0A100IPJ9"/>
<gene>
    <name evidence="2" type="ORF">ABL_07640</name>
</gene>
<evidence type="ECO:0000259" key="1">
    <source>
        <dbReference type="Pfam" id="PF13472"/>
    </source>
</evidence>
<keyword evidence="2" id="KW-0378">Hydrolase</keyword>
<evidence type="ECO:0000313" key="3">
    <source>
        <dbReference type="Proteomes" id="UP000068243"/>
    </source>
</evidence>
<organism evidence="2 3">
    <name type="scientific">Aspergillus niger</name>
    <dbReference type="NCBI Taxonomy" id="5061"/>
    <lineage>
        <taxon>Eukaryota</taxon>
        <taxon>Fungi</taxon>
        <taxon>Dikarya</taxon>
        <taxon>Ascomycota</taxon>
        <taxon>Pezizomycotina</taxon>
        <taxon>Eurotiomycetes</taxon>
        <taxon>Eurotiomycetidae</taxon>
        <taxon>Eurotiales</taxon>
        <taxon>Aspergillaceae</taxon>
        <taxon>Aspergillus</taxon>
        <taxon>Aspergillus subgen. Circumdati</taxon>
    </lineage>
</organism>
<dbReference type="Pfam" id="PF13472">
    <property type="entry name" value="Lipase_GDSL_2"/>
    <property type="match status" value="1"/>
</dbReference>